<feature type="region of interest" description="Disordered" evidence="7">
    <location>
        <begin position="1"/>
        <end position="35"/>
    </location>
</feature>
<dbReference type="GO" id="GO:0005789">
    <property type="term" value="C:endoplasmic reticulum membrane"/>
    <property type="evidence" value="ECO:0007669"/>
    <property type="project" value="UniProtKB-SubCell"/>
</dbReference>
<accession>A0A448YYD5</accession>
<evidence type="ECO:0000256" key="2">
    <source>
        <dbReference type="ARBA" id="ARBA00005500"/>
    </source>
</evidence>
<dbReference type="Pfam" id="PF06624">
    <property type="entry name" value="RAMP4"/>
    <property type="match status" value="1"/>
</dbReference>
<dbReference type="AlphaFoldDB" id="A0A448YYD5"/>
<organism evidence="9 10">
    <name type="scientific">Pseudo-nitzschia multistriata</name>
    <dbReference type="NCBI Taxonomy" id="183589"/>
    <lineage>
        <taxon>Eukaryota</taxon>
        <taxon>Sar</taxon>
        <taxon>Stramenopiles</taxon>
        <taxon>Ochrophyta</taxon>
        <taxon>Bacillariophyta</taxon>
        <taxon>Bacillariophyceae</taxon>
        <taxon>Bacillariophycidae</taxon>
        <taxon>Bacillariales</taxon>
        <taxon>Bacillariaceae</taxon>
        <taxon>Pseudo-nitzschia</taxon>
    </lineage>
</organism>
<protein>
    <recommendedName>
        <fullName evidence="11">Stress-associated endoplasmic reticulum protein</fullName>
    </recommendedName>
</protein>
<dbReference type="OrthoDB" id="38394at2759"/>
<dbReference type="GO" id="GO:0030968">
    <property type="term" value="P:endoplasmic reticulum unfolded protein response"/>
    <property type="evidence" value="ECO:0007669"/>
    <property type="project" value="TreeGrafter"/>
</dbReference>
<comment type="similarity">
    <text evidence="2">Belongs to the RAMP4 family.</text>
</comment>
<keyword evidence="4" id="KW-0256">Endoplasmic reticulum</keyword>
<evidence type="ECO:0000256" key="6">
    <source>
        <dbReference type="ARBA" id="ARBA00023136"/>
    </source>
</evidence>
<dbReference type="PANTHER" id="PTHR15601">
    <property type="entry name" value="STRESS ASSOCIATED ENDOPLASMIC RETICULUM PROTEIN SERP1/RAMP4"/>
    <property type="match status" value="1"/>
</dbReference>
<dbReference type="Proteomes" id="UP000291116">
    <property type="component" value="Unassembled WGS sequence"/>
</dbReference>
<keyword evidence="3 8" id="KW-0812">Transmembrane</keyword>
<evidence type="ECO:0008006" key="11">
    <source>
        <dbReference type="Google" id="ProtNLM"/>
    </source>
</evidence>
<comment type="subcellular location">
    <subcellularLocation>
        <location evidence="1">Endoplasmic reticulum membrane</location>
        <topology evidence="1">Single-pass membrane protein</topology>
    </subcellularLocation>
</comment>
<name>A0A448YYD5_9STRA</name>
<evidence type="ECO:0000256" key="7">
    <source>
        <dbReference type="SAM" id="MobiDB-lite"/>
    </source>
</evidence>
<evidence type="ECO:0000256" key="3">
    <source>
        <dbReference type="ARBA" id="ARBA00022692"/>
    </source>
</evidence>
<evidence type="ECO:0000313" key="9">
    <source>
        <dbReference type="EMBL" id="VEU34760.1"/>
    </source>
</evidence>
<evidence type="ECO:0000256" key="8">
    <source>
        <dbReference type="SAM" id="Phobius"/>
    </source>
</evidence>
<reference evidence="9 10" key="1">
    <citation type="submission" date="2019-01" db="EMBL/GenBank/DDBJ databases">
        <authorList>
            <person name="Ferrante I. M."/>
        </authorList>
    </citation>
    <scope>NUCLEOTIDE SEQUENCE [LARGE SCALE GENOMIC DNA]</scope>
    <source>
        <strain evidence="9 10">B856</strain>
    </source>
</reference>
<dbReference type="PANTHER" id="PTHR15601:SF0">
    <property type="entry name" value="GEO09675P1"/>
    <property type="match status" value="1"/>
</dbReference>
<sequence>MPAPRNIRNRNAKFNKNITKRGNVDPGKVKEREDDGPRISPALIGFFLVIVVGSSLVQVFNLFGGPKPPLEDE</sequence>
<keyword evidence="10" id="KW-1185">Reference proteome</keyword>
<dbReference type="InterPro" id="IPR010580">
    <property type="entry name" value="ER_stress-assoc"/>
</dbReference>
<feature type="transmembrane region" description="Helical" evidence="8">
    <location>
        <begin position="42"/>
        <end position="63"/>
    </location>
</feature>
<gene>
    <name evidence="9" type="ORF">PSNMU_V1.4_AUG-EV-PASAV3_0014900</name>
</gene>
<keyword evidence="6 8" id="KW-0472">Membrane</keyword>
<evidence type="ECO:0000313" key="10">
    <source>
        <dbReference type="Proteomes" id="UP000291116"/>
    </source>
</evidence>
<evidence type="ECO:0000256" key="5">
    <source>
        <dbReference type="ARBA" id="ARBA00022989"/>
    </source>
</evidence>
<evidence type="ECO:0000256" key="1">
    <source>
        <dbReference type="ARBA" id="ARBA00004389"/>
    </source>
</evidence>
<keyword evidence="5 8" id="KW-1133">Transmembrane helix</keyword>
<dbReference type="EMBL" id="CAACVS010000037">
    <property type="protein sequence ID" value="VEU34760.1"/>
    <property type="molecule type" value="Genomic_DNA"/>
</dbReference>
<evidence type="ECO:0000256" key="4">
    <source>
        <dbReference type="ARBA" id="ARBA00022824"/>
    </source>
</evidence>
<proteinExistence type="inferred from homology"/>